<gene>
    <name evidence="2" type="ORF">S01H1_18342</name>
</gene>
<organism evidence="2">
    <name type="scientific">marine sediment metagenome</name>
    <dbReference type="NCBI Taxonomy" id="412755"/>
    <lineage>
        <taxon>unclassified sequences</taxon>
        <taxon>metagenomes</taxon>
        <taxon>ecological metagenomes</taxon>
    </lineage>
</organism>
<dbReference type="EMBL" id="BARS01009804">
    <property type="protein sequence ID" value="GAF79788.1"/>
    <property type="molecule type" value="Genomic_DNA"/>
</dbReference>
<dbReference type="PANTHER" id="PTHR36842:SF1">
    <property type="entry name" value="PROTEIN TOLB"/>
    <property type="match status" value="1"/>
</dbReference>
<sequence length="117" mass="13224">MDTAGKNLSRLTNNNNYDGLPCWSPDGKKIAFASDRDGNFEIYIMDADGKNQTRLTNNNVLDNFPSWSPDSTKLAFYSNRTINYQIYIMDADGKNEKCLTYSGGVNPRWQPILKTGE</sequence>
<accession>X0SFG9</accession>
<dbReference type="InterPro" id="IPR011042">
    <property type="entry name" value="6-blade_b-propeller_TolB-like"/>
</dbReference>
<dbReference type="Gene3D" id="2.120.10.30">
    <property type="entry name" value="TolB, C-terminal domain"/>
    <property type="match status" value="1"/>
</dbReference>
<name>X0SFG9_9ZZZZ</name>
<dbReference type="AlphaFoldDB" id="X0SFG9"/>
<comment type="similarity">
    <text evidence="1">Belongs to the TolB family.</text>
</comment>
<evidence type="ECO:0000313" key="2">
    <source>
        <dbReference type="EMBL" id="GAF79788.1"/>
    </source>
</evidence>
<dbReference type="SUPFAM" id="SSF69304">
    <property type="entry name" value="Tricorn protease N-terminal domain"/>
    <property type="match status" value="1"/>
</dbReference>
<dbReference type="Pfam" id="PF07676">
    <property type="entry name" value="PD40"/>
    <property type="match status" value="2"/>
</dbReference>
<dbReference type="PANTHER" id="PTHR36842">
    <property type="entry name" value="PROTEIN TOLB HOMOLOG"/>
    <property type="match status" value="1"/>
</dbReference>
<evidence type="ECO:0008006" key="3">
    <source>
        <dbReference type="Google" id="ProtNLM"/>
    </source>
</evidence>
<protein>
    <recommendedName>
        <fullName evidence="3">DUF5050 domain-containing protein</fullName>
    </recommendedName>
</protein>
<proteinExistence type="inferred from homology"/>
<evidence type="ECO:0000256" key="1">
    <source>
        <dbReference type="ARBA" id="ARBA00009820"/>
    </source>
</evidence>
<dbReference type="InterPro" id="IPR011659">
    <property type="entry name" value="WD40"/>
</dbReference>
<reference evidence="2" key="1">
    <citation type="journal article" date="2014" name="Front. Microbiol.">
        <title>High frequency of phylogenetically diverse reductive dehalogenase-homologous genes in deep subseafloor sedimentary metagenomes.</title>
        <authorList>
            <person name="Kawai M."/>
            <person name="Futagami T."/>
            <person name="Toyoda A."/>
            <person name="Takaki Y."/>
            <person name="Nishi S."/>
            <person name="Hori S."/>
            <person name="Arai W."/>
            <person name="Tsubouchi T."/>
            <person name="Morono Y."/>
            <person name="Uchiyama I."/>
            <person name="Ito T."/>
            <person name="Fujiyama A."/>
            <person name="Inagaki F."/>
            <person name="Takami H."/>
        </authorList>
    </citation>
    <scope>NUCLEOTIDE SEQUENCE</scope>
    <source>
        <strain evidence="2">Expedition CK06-06</strain>
    </source>
</reference>
<comment type="caution">
    <text evidence="2">The sequence shown here is derived from an EMBL/GenBank/DDBJ whole genome shotgun (WGS) entry which is preliminary data.</text>
</comment>